<evidence type="ECO:0000313" key="7">
    <source>
        <dbReference type="Proteomes" id="UP000199555"/>
    </source>
</evidence>
<dbReference type="GO" id="GO:0022625">
    <property type="term" value="C:cytosolic large ribosomal subunit"/>
    <property type="evidence" value="ECO:0007669"/>
    <property type="project" value="TreeGrafter"/>
</dbReference>
<dbReference type="CDD" id="cd00427">
    <property type="entry name" value="Ribosomal_L29_HIP"/>
    <property type="match status" value="1"/>
</dbReference>
<dbReference type="Pfam" id="PF00831">
    <property type="entry name" value="Ribosomal_L29"/>
    <property type="match status" value="1"/>
</dbReference>
<keyword evidence="2 5" id="KW-0689">Ribosomal protein</keyword>
<evidence type="ECO:0000256" key="4">
    <source>
        <dbReference type="ARBA" id="ARBA00035204"/>
    </source>
</evidence>
<evidence type="ECO:0000256" key="2">
    <source>
        <dbReference type="ARBA" id="ARBA00022980"/>
    </source>
</evidence>
<evidence type="ECO:0000256" key="1">
    <source>
        <dbReference type="ARBA" id="ARBA00009254"/>
    </source>
</evidence>
<dbReference type="OrthoDB" id="9815192at2"/>
<dbReference type="GO" id="GO:0003735">
    <property type="term" value="F:structural constituent of ribosome"/>
    <property type="evidence" value="ECO:0007669"/>
    <property type="project" value="InterPro"/>
</dbReference>
<name>A0A1G9MVS6_9RHOB</name>
<dbReference type="Proteomes" id="UP000199555">
    <property type="component" value="Unassembled WGS sequence"/>
</dbReference>
<dbReference type="AlphaFoldDB" id="A0A1G9MVS6"/>
<evidence type="ECO:0000313" key="6">
    <source>
        <dbReference type="EMBL" id="SDL78338.1"/>
    </source>
</evidence>
<dbReference type="InterPro" id="IPR050063">
    <property type="entry name" value="Ribosomal_protein_uL29"/>
</dbReference>
<protein>
    <recommendedName>
        <fullName evidence="4 5">Large ribosomal subunit protein uL29</fullName>
    </recommendedName>
</protein>
<proteinExistence type="inferred from homology"/>
<dbReference type="PROSITE" id="PS00579">
    <property type="entry name" value="RIBOSOMAL_L29"/>
    <property type="match status" value="1"/>
</dbReference>
<dbReference type="EMBL" id="FNGE01000024">
    <property type="protein sequence ID" value="SDL78338.1"/>
    <property type="molecule type" value="Genomic_DNA"/>
</dbReference>
<dbReference type="STRING" id="525640.SAMN04487971_12411"/>
<dbReference type="GO" id="GO:0006412">
    <property type="term" value="P:translation"/>
    <property type="evidence" value="ECO:0007669"/>
    <property type="project" value="UniProtKB-UniRule"/>
</dbReference>
<gene>
    <name evidence="5" type="primary">rpmC</name>
    <name evidence="6" type="ORF">SAMN04487971_12411</name>
</gene>
<keyword evidence="3 5" id="KW-0687">Ribonucleoprotein</keyword>
<dbReference type="FunFam" id="1.10.287.310:FF:000001">
    <property type="entry name" value="50S ribosomal protein L29"/>
    <property type="match status" value="1"/>
</dbReference>
<dbReference type="InterPro" id="IPR001854">
    <property type="entry name" value="Ribosomal_uL29"/>
</dbReference>
<dbReference type="RefSeq" id="WP_090757267.1">
    <property type="nucleotide sequence ID" value="NZ_FNGE01000024.1"/>
</dbReference>
<dbReference type="HAMAP" id="MF_00374">
    <property type="entry name" value="Ribosomal_uL29"/>
    <property type="match status" value="1"/>
</dbReference>
<dbReference type="Gene3D" id="1.10.287.310">
    <property type="match status" value="1"/>
</dbReference>
<dbReference type="PANTHER" id="PTHR10916:SF0">
    <property type="entry name" value="LARGE RIBOSOMAL SUBUNIT PROTEIN UL29C"/>
    <property type="match status" value="1"/>
</dbReference>
<organism evidence="6 7">
    <name type="scientific">Paracoccus chinensis</name>
    <dbReference type="NCBI Taxonomy" id="525640"/>
    <lineage>
        <taxon>Bacteria</taxon>
        <taxon>Pseudomonadati</taxon>
        <taxon>Pseudomonadota</taxon>
        <taxon>Alphaproteobacteria</taxon>
        <taxon>Rhodobacterales</taxon>
        <taxon>Paracoccaceae</taxon>
        <taxon>Paracoccus</taxon>
    </lineage>
</organism>
<dbReference type="PANTHER" id="PTHR10916">
    <property type="entry name" value="60S RIBOSOMAL PROTEIN L35/50S RIBOSOMAL PROTEIN L29"/>
    <property type="match status" value="1"/>
</dbReference>
<accession>A0A1G9MVS6</accession>
<comment type="similarity">
    <text evidence="1 5">Belongs to the universal ribosomal protein uL29 family.</text>
</comment>
<evidence type="ECO:0000256" key="5">
    <source>
        <dbReference type="HAMAP-Rule" id="MF_00374"/>
    </source>
</evidence>
<evidence type="ECO:0000256" key="3">
    <source>
        <dbReference type="ARBA" id="ARBA00023274"/>
    </source>
</evidence>
<sequence length="68" mass="7701">MKAQELRDKTPEQLREQLVALKKEAFNLRFQQATGQIESTARMRSVRKDVARVLTVMNQKAAQAAASN</sequence>
<dbReference type="SUPFAM" id="SSF46561">
    <property type="entry name" value="Ribosomal protein L29 (L29p)"/>
    <property type="match status" value="1"/>
</dbReference>
<keyword evidence="7" id="KW-1185">Reference proteome</keyword>
<dbReference type="NCBIfam" id="TIGR00012">
    <property type="entry name" value="L29"/>
    <property type="match status" value="1"/>
</dbReference>
<dbReference type="InterPro" id="IPR036049">
    <property type="entry name" value="Ribosomal_uL29_sf"/>
</dbReference>
<dbReference type="InterPro" id="IPR018254">
    <property type="entry name" value="Ribosomal_uL29_CS"/>
</dbReference>
<reference evidence="7" key="1">
    <citation type="submission" date="2016-10" db="EMBL/GenBank/DDBJ databases">
        <authorList>
            <person name="Varghese N."/>
            <person name="Submissions S."/>
        </authorList>
    </citation>
    <scope>NUCLEOTIDE SEQUENCE [LARGE SCALE GENOMIC DNA]</scope>
    <source>
        <strain evidence="7">CGMCC 1.7655</strain>
    </source>
</reference>